<dbReference type="PANTHER" id="PTHR14453:SF101">
    <property type="entry name" value="POLY [ADP-RIBOSE] POLYMERASE"/>
    <property type="match status" value="1"/>
</dbReference>
<dbReference type="PROSITE" id="PS51154">
    <property type="entry name" value="MACRO"/>
    <property type="match status" value="1"/>
</dbReference>
<evidence type="ECO:0000313" key="7">
    <source>
        <dbReference type="EMBL" id="CAJ0945461.1"/>
    </source>
</evidence>
<evidence type="ECO:0000259" key="6">
    <source>
        <dbReference type="PROSITE" id="PS51154"/>
    </source>
</evidence>
<dbReference type="Gene3D" id="3.40.220.10">
    <property type="entry name" value="Leucine Aminopeptidase, subunit E, domain 1"/>
    <property type="match status" value="1"/>
</dbReference>
<evidence type="ECO:0000256" key="2">
    <source>
        <dbReference type="ARBA" id="ARBA00022676"/>
    </source>
</evidence>
<dbReference type="Pfam" id="PF01661">
    <property type="entry name" value="Macro"/>
    <property type="match status" value="1"/>
</dbReference>
<keyword evidence="2" id="KW-0328">Glycosyltransferase</keyword>
<gene>
    <name evidence="7" type="ORF">RIMI_LOCUS10912738</name>
</gene>
<dbReference type="InterPro" id="IPR052056">
    <property type="entry name" value="Mono-ARTD/PARP"/>
</dbReference>
<dbReference type="SUPFAM" id="SSF52949">
    <property type="entry name" value="Macro domain-like"/>
    <property type="match status" value="1"/>
</dbReference>
<organism evidence="7 8">
    <name type="scientific">Ranitomeya imitator</name>
    <name type="common">mimic poison frog</name>
    <dbReference type="NCBI Taxonomy" id="111125"/>
    <lineage>
        <taxon>Eukaryota</taxon>
        <taxon>Metazoa</taxon>
        <taxon>Chordata</taxon>
        <taxon>Craniata</taxon>
        <taxon>Vertebrata</taxon>
        <taxon>Euteleostomi</taxon>
        <taxon>Amphibia</taxon>
        <taxon>Batrachia</taxon>
        <taxon>Anura</taxon>
        <taxon>Neobatrachia</taxon>
        <taxon>Hyloidea</taxon>
        <taxon>Dendrobatidae</taxon>
        <taxon>Dendrobatinae</taxon>
        <taxon>Ranitomeya</taxon>
    </lineage>
</organism>
<keyword evidence="5" id="KW-0539">Nucleus</keyword>
<evidence type="ECO:0000256" key="1">
    <source>
        <dbReference type="ARBA" id="ARBA00004123"/>
    </source>
</evidence>
<comment type="subcellular location">
    <subcellularLocation>
        <location evidence="1">Nucleus</location>
    </subcellularLocation>
</comment>
<accession>A0ABN9LM74</accession>
<dbReference type="EMBL" id="CAUEEQ010024108">
    <property type="protein sequence ID" value="CAJ0945461.1"/>
    <property type="molecule type" value="Genomic_DNA"/>
</dbReference>
<sequence>KLNSDEVAITSGGKLGSKNIMHIIGPTRVNAYQVSINKILQECSKNGFTSVALPAIGTGIAHVNVEESITAILSSILNYLSDTLIPSLEAIFIIVIDENIYKKYLEVFSSQRHRVTGTLF</sequence>
<feature type="non-terminal residue" evidence="7">
    <location>
        <position position="1"/>
    </location>
</feature>
<name>A0ABN9LM74_9NEOB</name>
<keyword evidence="3" id="KW-0808">Transferase</keyword>
<evidence type="ECO:0000313" key="8">
    <source>
        <dbReference type="Proteomes" id="UP001176940"/>
    </source>
</evidence>
<evidence type="ECO:0000256" key="3">
    <source>
        <dbReference type="ARBA" id="ARBA00022679"/>
    </source>
</evidence>
<comment type="caution">
    <text evidence="7">The sequence shown here is derived from an EMBL/GenBank/DDBJ whole genome shotgun (WGS) entry which is preliminary data.</text>
</comment>
<dbReference type="PANTHER" id="PTHR14453">
    <property type="entry name" value="PARP/ZINC FINGER CCCH TYPE DOMAIN CONTAINING PROTEIN"/>
    <property type="match status" value="1"/>
</dbReference>
<dbReference type="Proteomes" id="UP001176940">
    <property type="component" value="Unassembled WGS sequence"/>
</dbReference>
<proteinExistence type="predicted"/>
<dbReference type="InterPro" id="IPR043472">
    <property type="entry name" value="Macro_dom-like"/>
</dbReference>
<dbReference type="InterPro" id="IPR002589">
    <property type="entry name" value="Macro_dom"/>
</dbReference>
<keyword evidence="8" id="KW-1185">Reference proteome</keyword>
<reference evidence="7" key="1">
    <citation type="submission" date="2023-07" db="EMBL/GenBank/DDBJ databases">
        <authorList>
            <person name="Stuckert A."/>
        </authorList>
    </citation>
    <scope>NUCLEOTIDE SEQUENCE</scope>
</reference>
<evidence type="ECO:0000256" key="5">
    <source>
        <dbReference type="ARBA" id="ARBA00023242"/>
    </source>
</evidence>
<evidence type="ECO:0000256" key="4">
    <source>
        <dbReference type="ARBA" id="ARBA00023027"/>
    </source>
</evidence>
<protein>
    <recommendedName>
        <fullName evidence="6">Macro domain-containing protein</fullName>
    </recommendedName>
</protein>
<keyword evidence="4" id="KW-0520">NAD</keyword>
<feature type="domain" description="Macro" evidence="6">
    <location>
        <begin position="1"/>
        <end position="112"/>
    </location>
</feature>